<organism evidence="1 2">
    <name type="scientific">Parvicella tangerina</name>
    <dbReference type="NCBI Taxonomy" id="2829795"/>
    <lineage>
        <taxon>Bacteria</taxon>
        <taxon>Pseudomonadati</taxon>
        <taxon>Bacteroidota</taxon>
        <taxon>Flavobacteriia</taxon>
        <taxon>Flavobacteriales</taxon>
        <taxon>Parvicellaceae</taxon>
        <taxon>Parvicella</taxon>
    </lineage>
</organism>
<gene>
    <name evidence="1" type="ORF">CRYO30217_03212</name>
</gene>
<dbReference type="RefSeq" id="WP_258543399.1">
    <property type="nucleotide sequence ID" value="NZ_OU015584.1"/>
</dbReference>
<evidence type="ECO:0000313" key="2">
    <source>
        <dbReference type="Proteomes" id="UP000683507"/>
    </source>
</evidence>
<reference evidence="1" key="1">
    <citation type="submission" date="2021-04" db="EMBL/GenBank/DDBJ databases">
        <authorList>
            <person name="Rodrigo-Torres L."/>
            <person name="Arahal R. D."/>
            <person name="Lucena T."/>
        </authorList>
    </citation>
    <scope>NUCLEOTIDE SEQUENCE</scope>
    <source>
        <strain evidence="1">AS29M-1</strain>
    </source>
</reference>
<accession>A0A916JPU8</accession>
<protein>
    <submittedName>
        <fullName evidence="1">Uncharacterized protein</fullName>
    </submittedName>
</protein>
<dbReference type="KEGG" id="ptan:CRYO30217_03212"/>
<keyword evidence="2" id="KW-1185">Reference proteome</keyword>
<proteinExistence type="predicted"/>
<dbReference type="EMBL" id="OU015584">
    <property type="protein sequence ID" value="CAG5086632.1"/>
    <property type="molecule type" value="Genomic_DNA"/>
</dbReference>
<name>A0A916JPU8_9FLAO</name>
<dbReference type="Proteomes" id="UP000683507">
    <property type="component" value="Chromosome"/>
</dbReference>
<dbReference type="AlphaFoldDB" id="A0A916JPU8"/>
<evidence type="ECO:0000313" key="1">
    <source>
        <dbReference type="EMBL" id="CAG5086632.1"/>
    </source>
</evidence>
<sequence>MKKLIFILLVASFCGYGQNDSLQKLVLEGHYQGVNIYIQNPFSSSGNSFCVKKVTMNDSTINVTLNASAFEIKLSELNLETGDSVRIEILHQTDCLPKAIYNPPPKQHVEFLNIEVVD</sequence>